<dbReference type="PROSITE" id="PS50928">
    <property type="entry name" value="ABC_TM1"/>
    <property type="match status" value="1"/>
</dbReference>
<evidence type="ECO:0000256" key="1">
    <source>
        <dbReference type="ARBA" id="ARBA00004651"/>
    </source>
</evidence>
<evidence type="ECO:0000256" key="5">
    <source>
        <dbReference type="ARBA" id="ARBA00022989"/>
    </source>
</evidence>
<gene>
    <name evidence="9" type="ORF">RM779_07505</name>
</gene>
<evidence type="ECO:0000256" key="7">
    <source>
        <dbReference type="RuleBase" id="RU363032"/>
    </source>
</evidence>
<protein>
    <submittedName>
        <fullName evidence="9">ABC transporter permease subunit</fullName>
    </submittedName>
</protein>
<evidence type="ECO:0000256" key="6">
    <source>
        <dbReference type="ARBA" id="ARBA00023136"/>
    </source>
</evidence>
<feature type="transmembrane region" description="Helical" evidence="7">
    <location>
        <begin position="97"/>
        <end position="115"/>
    </location>
</feature>
<feature type="transmembrane region" description="Helical" evidence="7">
    <location>
        <begin position="200"/>
        <end position="221"/>
    </location>
</feature>
<dbReference type="PANTHER" id="PTHR30151">
    <property type="entry name" value="ALKANE SULFONATE ABC TRANSPORTER-RELATED, MEMBRANE SUBUNIT"/>
    <property type="match status" value="1"/>
</dbReference>
<keyword evidence="6 7" id="KW-0472">Membrane</keyword>
<dbReference type="RefSeq" id="WP_311616868.1">
    <property type="nucleotide sequence ID" value="NZ_JAVREV010000003.1"/>
</dbReference>
<keyword evidence="5 7" id="KW-1133">Transmembrane helix</keyword>
<keyword evidence="2 7" id="KW-0813">Transport</keyword>
<accession>A0ABU2S487</accession>
<dbReference type="Proteomes" id="UP001183615">
    <property type="component" value="Unassembled WGS sequence"/>
</dbReference>
<dbReference type="Gene3D" id="1.10.3720.10">
    <property type="entry name" value="MetI-like"/>
    <property type="match status" value="1"/>
</dbReference>
<sequence length="292" mass="30099">MGSGIGAAALRTARAFLWTALVLLALAALWEGYKALGDATGGRIPGTGLDLPIAADDQAMPHIADIVGALTEPARRGTDTSLAVYLFNEATITFREALLGLAIGSAAGLLLAVGLRESRFASRGVMPWLIASQTVPLVAVAPMVVIWGGKAGMPSWVAVTVLSAYLAFFPVTVSVLRGLNSPQPVHRELMHALAAGRVRTLLLLRFPAALPFLFAGLRLAATASVVGAIVGELSAGTGGGIGRAILTSSYYYSSAPENLYAAVLVAAVTGIVLVQVLRVGESLSLRNRSTAG</sequence>
<dbReference type="InterPro" id="IPR035906">
    <property type="entry name" value="MetI-like_sf"/>
</dbReference>
<feature type="transmembrane region" description="Helical" evidence="7">
    <location>
        <begin position="155"/>
        <end position="179"/>
    </location>
</feature>
<dbReference type="PANTHER" id="PTHR30151:SF0">
    <property type="entry name" value="ABC TRANSPORTER PERMEASE PROTEIN MJ0413-RELATED"/>
    <property type="match status" value="1"/>
</dbReference>
<evidence type="ECO:0000313" key="10">
    <source>
        <dbReference type="Proteomes" id="UP001183615"/>
    </source>
</evidence>
<evidence type="ECO:0000256" key="2">
    <source>
        <dbReference type="ARBA" id="ARBA00022448"/>
    </source>
</evidence>
<evidence type="ECO:0000256" key="4">
    <source>
        <dbReference type="ARBA" id="ARBA00022692"/>
    </source>
</evidence>
<evidence type="ECO:0000313" key="9">
    <source>
        <dbReference type="EMBL" id="MDT0442440.1"/>
    </source>
</evidence>
<comment type="subcellular location">
    <subcellularLocation>
        <location evidence="1 7">Cell membrane</location>
        <topology evidence="1 7">Multi-pass membrane protein</topology>
    </subcellularLocation>
</comment>
<evidence type="ECO:0000256" key="3">
    <source>
        <dbReference type="ARBA" id="ARBA00022475"/>
    </source>
</evidence>
<proteinExistence type="inferred from homology"/>
<feature type="transmembrane region" description="Helical" evidence="7">
    <location>
        <begin position="259"/>
        <end position="279"/>
    </location>
</feature>
<comment type="caution">
    <text evidence="9">The sequence shown here is derived from an EMBL/GenBank/DDBJ whole genome shotgun (WGS) entry which is preliminary data.</text>
</comment>
<feature type="domain" description="ABC transmembrane type-1" evidence="8">
    <location>
        <begin position="86"/>
        <end position="277"/>
    </location>
</feature>
<comment type="similarity">
    <text evidence="7">Belongs to the binding-protein-dependent transport system permease family.</text>
</comment>
<dbReference type="Pfam" id="PF00528">
    <property type="entry name" value="BPD_transp_1"/>
    <property type="match status" value="1"/>
</dbReference>
<evidence type="ECO:0000259" key="8">
    <source>
        <dbReference type="PROSITE" id="PS50928"/>
    </source>
</evidence>
<keyword evidence="4 7" id="KW-0812">Transmembrane</keyword>
<keyword evidence="3" id="KW-1003">Cell membrane</keyword>
<dbReference type="EMBL" id="JAVREV010000003">
    <property type="protein sequence ID" value="MDT0442440.1"/>
    <property type="molecule type" value="Genomic_DNA"/>
</dbReference>
<reference evidence="10" key="1">
    <citation type="submission" date="2023-07" db="EMBL/GenBank/DDBJ databases">
        <title>30 novel species of actinomycetes from the DSMZ collection.</title>
        <authorList>
            <person name="Nouioui I."/>
        </authorList>
    </citation>
    <scope>NUCLEOTIDE SEQUENCE [LARGE SCALE GENOMIC DNA]</scope>
    <source>
        <strain evidence="10">DSM 41886</strain>
    </source>
</reference>
<name>A0ABU2S487_9ACTN</name>
<feature type="transmembrane region" description="Helical" evidence="7">
    <location>
        <begin position="127"/>
        <end position="149"/>
    </location>
</feature>
<dbReference type="InterPro" id="IPR000515">
    <property type="entry name" value="MetI-like"/>
</dbReference>
<feature type="transmembrane region" description="Helical" evidence="7">
    <location>
        <begin position="12"/>
        <end position="30"/>
    </location>
</feature>
<keyword evidence="10" id="KW-1185">Reference proteome</keyword>
<dbReference type="SUPFAM" id="SSF161098">
    <property type="entry name" value="MetI-like"/>
    <property type="match status" value="1"/>
</dbReference>
<organism evidence="9 10">
    <name type="scientific">Streptomyces johnsoniae</name>
    <dbReference type="NCBI Taxonomy" id="3075532"/>
    <lineage>
        <taxon>Bacteria</taxon>
        <taxon>Bacillati</taxon>
        <taxon>Actinomycetota</taxon>
        <taxon>Actinomycetes</taxon>
        <taxon>Kitasatosporales</taxon>
        <taxon>Streptomycetaceae</taxon>
        <taxon>Streptomyces</taxon>
    </lineage>
</organism>